<feature type="transmembrane region" description="Helical" evidence="6">
    <location>
        <begin position="165"/>
        <end position="187"/>
    </location>
</feature>
<dbReference type="PANTHER" id="PTHR43124:SF3">
    <property type="entry name" value="CHLORAMPHENICOL EFFLUX PUMP RV0191"/>
    <property type="match status" value="1"/>
</dbReference>
<feature type="transmembrane region" description="Helical" evidence="6">
    <location>
        <begin position="208"/>
        <end position="229"/>
    </location>
</feature>
<gene>
    <name evidence="8" type="ORF">Gxy13693_018_042</name>
</gene>
<feature type="transmembrane region" description="Helical" evidence="6">
    <location>
        <begin position="360"/>
        <end position="382"/>
    </location>
</feature>
<evidence type="ECO:0000256" key="1">
    <source>
        <dbReference type="ARBA" id="ARBA00004651"/>
    </source>
</evidence>
<keyword evidence="4 6" id="KW-1133">Transmembrane helix</keyword>
<dbReference type="PANTHER" id="PTHR43124">
    <property type="entry name" value="PURINE EFFLUX PUMP PBUE"/>
    <property type="match status" value="1"/>
</dbReference>
<dbReference type="PROSITE" id="PS51257">
    <property type="entry name" value="PROKAR_LIPOPROTEIN"/>
    <property type="match status" value="1"/>
</dbReference>
<feature type="transmembrane region" description="Helical" evidence="6">
    <location>
        <begin position="301"/>
        <end position="321"/>
    </location>
</feature>
<proteinExistence type="predicted"/>
<keyword evidence="5 6" id="KW-0472">Membrane</keyword>
<sequence>MLFKTLPPGAVVGLFALFACTFTALTSEVAPVGILIEMAQAFHIREGQAGLAVSAFALMVMIAAIPLTIMTAHIDRKRLVVLSLLGYVASNLAVTVAPTFLILCAGRLIGGLAHALLMSIAAAYAARLVPQNMTGRAISFVYGGTSLGMVLGVPGAAAIGHMVGWRMAMGIMTVLAVVLTICIGFFLPPVSSPVQVREGLPAMAGQRAMRIFLVVVVVDAVFFFAHHLLYTYITPLLLAHGLSTGTLSIALLMTGGFSILGLWAAGLVVDRWPAAGLLGSGLAMLVGMGLMYGHILSGWMAVAAVGLWCIGYSAVVPFVMSGAIRARATRPDVAGAAINAACNMGILLGSAVGGEVLSNGGFAVLTPLSCAMVLLGMIVAMLNPAAFPRALTPAEEEG</sequence>
<name>A0A0D6Q6R7_KOMXY</name>
<dbReference type="PROSITE" id="PS50850">
    <property type="entry name" value="MFS"/>
    <property type="match status" value="1"/>
</dbReference>
<dbReference type="SUPFAM" id="SSF103473">
    <property type="entry name" value="MFS general substrate transporter"/>
    <property type="match status" value="1"/>
</dbReference>
<comment type="caution">
    <text evidence="8">The sequence shown here is derived from an EMBL/GenBank/DDBJ whole genome shotgun (WGS) entry which is preliminary data.</text>
</comment>
<keyword evidence="2" id="KW-1003">Cell membrane</keyword>
<evidence type="ECO:0000313" key="8">
    <source>
        <dbReference type="EMBL" id="GAN99217.1"/>
    </source>
</evidence>
<evidence type="ECO:0000259" key="7">
    <source>
        <dbReference type="PROSITE" id="PS50850"/>
    </source>
</evidence>
<comment type="subcellular location">
    <subcellularLocation>
        <location evidence="1">Cell membrane</location>
        <topology evidence="1">Multi-pass membrane protein</topology>
    </subcellularLocation>
</comment>
<evidence type="ECO:0000313" key="9">
    <source>
        <dbReference type="Proteomes" id="UP000032683"/>
    </source>
</evidence>
<dbReference type="InterPro" id="IPR011701">
    <property type="entry name" value="MFS"/>
</dbReference>
<dbReference type="InterPro" id="IPR020846">
    <property type="entry name" value="MFS_dom"/>
</dbReference>
<evidence type="ECO:0000256" key="4">
    <source>
        <dbReference type="ARBA" id="ARBA00022989"/>
    </source>
</evidence>
<dbReference type="RefSeq" id="WP_048855956.1">
    <property type="nucleotide sequence ID" value="NZ_BANJ01000018.1"/>
</dbReference>
<dbReference type="Gene3D" id="1.20.1250.20">
    <property type="entry name" value="MFS general substrate transporter like domains"/>
    <property type="match status" value="1"/>
</dbReference>
<feature type="transmembrane region" description="Helical" evidence="6">
    <location>
        <begin position="138"/>
        <end position="159"/>
    </location>
</feature>
<organism evidence="8 9">
    <name type="scientific">Komagataeibacter xylinus NBRC 13693</name>
    <dbReference type="NCBI Taxonomy" id="1234668"/>
    <lineage>
        <taxon>Bacteria</taxon>
        <taxon>Pseudomonadati</taxon>
        <taxon>Pseudomonadota</taxon>
        <taxon>Alphaproteobacteria</taxon>
        <taxon>Acetobacterales</taxon>
        <taxon>Acetobacteraceae</taxon>
        <taxon>Komagataeibacter</taxon>
    </lineage>
</organism>
<evidence type="ECO:0000256" key="6">
    <source>
        <dbReference type="SAM" id="Phobius"/>
    </source>
</evidence>
<evidence type="ECO:0000256" key="2">
    <source>
        <dbReference type="ARBA" id="ARBA00022475"/>
    </source>
</evidence>
<dbReference type="GO" id="GO:0005886">
    <property type="term" value="C:plasma membrane"/>
    <property type="evidence" value="ECO:0007669"/>
    <property type="project" value="UniProtKB-SubCell"/>
</dbReference>
<feature type="transmembrane region" description="Helical" evidence="6">
    <location>
        <begin position="79"/>
        <end position="102"/>
    </location>
</feature>
<dbReference type="AlphaFoldDB" id="A0A0D6Q6R7"/>
<feature type="transmembrane region" description="Helical" evidence="6">
    <location>
        <begin position="108"/>
        <end position="126"/>
    </location>
</feature>
<feature type="domain" description="Major facilitator superfamily (MFS) profile" evidence="7">
    <location>
        <begin position="12"/>
        <end position="387"/>
    </location>
</feature>
<feature type="transmembrane region" description="Helical" evidence="6">
    <location>
        <begin position="249"/>
        <end position="269"/>
    </location>
</feature>
<feature type="transmembrane region" description="Helical" evidence="6">
    <location>
        <begin position="333"/>
        <end position="354"/>
    </location>
</feature>
<keyword evidence="3 6" id="KW-0812">Transmembrane</keyword>
<dbReference type="Pfam" id="PF07690">
    <property type="entry name" value="MFS_1"/>
    <property type="match status" value="1"/>
</dbReference>
<dbReference type="GO" id="GO:0022857">
    <property type="term" value="F:transmembrane transporter activity"/>
    <property type="evidence" value="ECO:0007669"/>
    <property type="project" value="InterPro"/>
</dbReference>
<dbReference type="InterPro" id="IPR050189">
    <property type="entry name" value="MFS_Efflux_Transporters"/>
</dbReference>
<feature type="transmembrane region" description="Helical" evidence="6">
    <location>
        <begin position="276"/>
        <end position="295"/>
    </location>
</feature>
<reference evidence="8 9" key="1">
    <citation type="submission" date="2012-11" db="EMBL/GenBank/DDBJ databases">
        <title>Whole genome sequence of Gluconacetobacter xylinus NBRC 13693.</title>
        <authorList>
            <person name="Azuma Y."/>
            <person name="Higashiura N."/>
            <person name="Hirakawa H."/>
            <person name="Matsushita K."/>
        </authorList>
    </citation>
    <scope>NUCLEOTIDE SEQUENCE [LARGE SCALE GENOMIC DNA]</scope>
    <source>
        <strain evidence="8 9">NBRC 13693</strain>
    </source>
</reference>
<dbReference type="Proteomes" id="UP000032683">
    <property type="component" value="Unassembled WGS sequence"/>
</dbReference>
<evidence type="ECO:0000256" key="3">
    <source>
        <dbReference type="ARBA" id="ARBA00022692"/>
    </source>
</evidence>
<dbReference type="EMBL" id="BANJ01000018">
    <property type="protein sequence ID" value="GAN99217.1"/>
    <property type="molecule type" value="Genomic_DNA"/>
</dbReference>
<feature type="transmembrane region" description="Helical" evidence="6">
    <location>
        <begin position="50"/>
        <end position="72"/>
    </location>
</feature>
<dbReference type="InterPro" id="IPR036259">
    <property type="entry name" value="MFS_trans_sf"/>
</dbReference>
<protein>
    <submittedName>
        <fullName evidence="8">Sugar efflux transporter</fullName>
    </submittedName>
</protein>
<accession>A0A0D6Q6R7</accession>
<evidence type="ECO:0000256" key="5">
    <source>
        <dbReference type="ARBA" id="ARBA00023136"/>
    </source>
</evidence>
<dbReference type="CDD" id="cd17324">
    <property type="entry name" value="MFS_NepI_like"/>
    <property type="match status" value="1"/>
</dbReference>